<evidence type="ECO:0000313" key="4">
    <source>
        <dbReference type="Proteomes" id="UP000621510"/>
    </source>
</evidence>
<dbReference type="Pfam" id="PF01546">
    <property type="entry name" value="Peptidase_M20"/>
    <property type="match status" value="1"/>
</dbReference>
<dbReference type="PANTHER" id="PTHR43808:SF25">
    <property type="entry name" value="PEPTIDASE M20 DIMERISATION DOMAIN-CONTAINING PROTEIN"/>
    <property type="match status" value="1"/>
</dbReference>
<dbReference type="Proteomes" id="UP000621510">
    <property type="component" value="Unassembled WGS sequence"/>
</dbReference>
<proteinExistence type="predicted"/>
<evidence type="ECO:0000313" key="3">
    <source>
        <dbReference type="EMBL" id="MBL1120230.1"/>
    </source>
</evidence>
<comment type="caution">
    <text evidence="3">The sequence shown here is derived from an EMBL/GenBank/DDBJ whole genome shotgun (WGS) entry which is preliminary data.</text>
</comment>
<evidence type="ECO:0000256" key="1">
    <source>
        <dbReference type="ARBA" id="ARBA00022723"/>
    </source>
</evidence>
<keyword evidence="2" id="KW-0378">Hydrolase</keyword>
<dbReference type="Gene3D" id="3.30.70.360">
    <property type="match status" value="1"/>
</dbReference>
<dbReference type="SUPFAM" id="SSF55031">
    <property type="entry name" value="Bacterial exopeptidase dimerisation domain"/>
    <property type="match status" value="1"/>
</dbReference>
<dbReference type="InterPro" id="IPR002933">
    <property type="entry name" value="Peptidase_M20"/>
</dbReference>
<protein>
    <submittedName>
        <fullName evidence="3">M20/M25/M40 family metallo-hydrolase</fullName>
    </submittedName>
</protein>
<evidence type="ECO:0000256" key="2">
    <source>
        <dbReference type="ARBA" id="ARBA00022801"/>
    </source>
</evidence>
<dbReference type="SUPFAM" id="SSF53187">
    <property type="entry name" value="Zn-dependent exopeptidases"/>
    <property type="match status" value="1"/>
</dbReference>
<dbReference type="InterPro" id="IPR036264">
    <property type="entry name" value="Bact_exopeptidase_dim_dom"/>
</dbReference>
<sequence>MTICEGSAAAPAIDIHRALATVSALVRQDTRTETPSESSAALWIRGQMNALGMETHLVPADGHRVNAVGIWRGSGSGPSLMFNGHLDTNPVTEGWTRDPWGGDVDGGHIYGLGVSNMKAGCAAYLEAVRALREDGRRLRGDVVLTFVVGELQNGVGTRAVLDAGYRADHFVNCEPTDLTALTTHAGAVQFRIELTGSSRHMSKREESADALAAAARLLPLINAMSFTGAADRDARATNRAHIGSLRAGLGRQLLQSRPPQVADVAELHGSARFGPGQEAKAVLAEVREATSRVCGDGIAATVEELTDGGHTLNRPFSTDRDNPVVRTVNTAYARLRGTPQPTGAIQPYCFYGSDASLLQHLGGMPGVVCGPGGKYNTMPDERVSVEDYLDAIRLYALTITGICG</sequence>
<keyword evidence="1" id="KW-0479">Metal-binding</keyword>
<dbReference type="EMBL" id="JAERRG010000046">
    <property type="protein sequence ID" value="MBL1120230.1"/>
    <property type="molecule type" value="Genomic_DNA"/>
</dbReference>
<gene>
    <name evidence="3" type="ORF">JK364_49265</name>
</gene>
<name>A0ABS1Q6C7_9ACTN</name>
<accession>A0ABS1Q6C7</accession>
<dbReference type="InterPro" id="IPR050072">
    <property type="entry name" value="Peptidase_M20A"/>
</dbReference>
<dbReference type="PANTHER" id="PTHR43808">
    <property type="entry name" value="ACETYLORNITHINE DEACETYLASE"/>
    <property type="match status" value="1"/>
</dbReference>
<keyword evidence="4" id="KW-1185">Reference proteome</keyword>
<dbReference type="Gene3D" id="3.40.630.10">
    <property type="entry name" value="Zn peptidases"/>
    <property type="match status" value="1"/>
</dbReference>
<reference evidence="3 4" key="1">
    <citation type="submission" date="2021-01" db="EMBL/GenBank/DDBJ databases">
        <title>WGS of actinomycetes isolated from Thailand.</title>
        <authorList>
            <person name="Thawai C."/>
        </authorList>
    </citation>
    <scope>NUCLEOTIDE SEQUENCE [LARGE SCALE GENOMIC DNA]</scope>
    <source>
        <strain evidence="3 4">CA3R110</strain>
    </source>
</reference>
<organism evidence="3 4">
    <name type="scientific">Streptomyces endocoffeicus</name>
    <dbReference type="NCBI Taxonomy" id="2898945"/>
    <lineage>
        <taxon>Bacteria</taxon>
        <taxon>Bacillati</taxon>
        <taxon>Actinomycetota</taxon>
        <taxon>Actinomycetes</taxon>
        <taxon>Kitasatosporales</taxon>
        <taxon>Streptomycetaceae</taxon>
        <taxon>Streptomyces</taxon>
    </lineage>
</organism>